<keyword evidence="1" id="KW-0812">Transmembrane</keyword>
<keyword evidence="1" id="KW-1133">Transmembrane helix</keyword>
<dbReference type="PANTHER" id="PTHR20948:SF2">
    <property type="entry name" value="TRANSMEMBRANE PROTEIN 164"/>
    <property type="match status" value="1"/>
</dbReference>
<name>A0A1C7N2C9_9FUNG</name>
<gene>
    <name evidence="2" type="ORF">A0J61_08733</name>
</gene>
<dbReference type="InParanoid" id="A0A1C7N2C9"/>
<proteinExistence type="predicted"/>
<dbReference type="Proteomes" id="UP000093000">
    <property type="component" value="Unassembled WGS sequence"/>
</dbReference>
<dbReference type="InterPro" id="IPR026508">
    <property type="entry name" value="TMEM164"/>
</dbReference>
<comment type="caution">
    <text evidence="2">The sequence shown here is derived from an EMBL/GenBank/DDBJ whole genome shotgun (WGS) entry which is preliminary data.</text>
</comment>
<feature type="transmembrane region" description="Helical" evidence="1">
    <location>
        <begin position="241"/>
        <end position="258"/>
    </location>
</feature>
<dbReference type="PANTHER" id="PTHR20948">
    <property type="entry name" value="TRANSMEMBRANE PROTEIN 164"/>
    <property type="match status" value="1"/>
</dbReference>
<keyword evidence="3" id="KW-1185">Reference proteome</keyword>
<evidence type="ECO:0000313" key="3">
    <source>
        <dbReference type="Proteomes" id="UP000093000"/>
    </source>
</evidence>
<protein>
    <submittedName>
        <fullName evidence="2">Uncharacterized protein</fullName>
    </submittedName>
</protein>
<evidence type="ECO:0000256" key="1">
    <source>
        <dbReference type="SAM" id="Phobius"/>
    </source>
</evidence>
<sequence length="272" mass="30643">MAVLSLLEKPFASIVDRLEIWVRSITKNVANETDWADSTKGSWYLHPRQHAVELLCLSAGFITASGYYLQKVCQPSGQLWHLMTHFKPMSRASWTEKLLMVSLLGSFGVTLTHKIIRKNKLFMLQPCHMSAGLLLITMNNPNKSCVITSILFNIYLHTQWGAIAALVFPDLRDHYLIGETFNFFAVLPTSKDMALLSFSIYSFFHSPILSICALKSGQNLNYIFSPPPVGFLLRMGRGYRVALYSIALGAMFGTRYGLVEPMMAIIPRKTII</sequence>
<reference evidence="2 3" key="1">
    <citation type="submission" date="2016-03" db="EMBL/GenBank/DDBJ databases">
        <title>Choanephora cucurbitarum.</title>
        <authorList>
            <person name="Min B."/>
            <person name="Park H."/>
            <person name="Park J.-H."/>
            <person name="Shin H.-D."/>
            <person name="Choi I.-G."/>
        </authorList>
    </citation>
    <scope>NUCLEOTIDE SEQUENCE [LARGE SCALE GENOMIC DNA]</scope>
    <source>
        <strain evidence="2 3">KUS-F28377</strain>
    </source>
</reference>
<evidence type="ECO:0000313" key="2">
    <source>
        <dbReference type="EMBL" id="OBZ83217.1"/>
    </source>
</evidence>
<accession>A0A1C7N2C9</accession>
<dbReference type="AlphaFoldDB" id="A0A1C7N2C9"/>
<dbReference type="OrthoDB" id="17328at2759"/>
<organism evidence="2 3">
    <name type="scientific">Choanephora cucurbitarum</name>
    <dbReference type="NCBI Taxonomy" id="101091"/>
    <lineage>
        <taxon>Eukaryota</taxon>
        <taxon>Fungi</taxon>
        <taxon>Fungi incertae sedis</taxon>
        <taxon>Mucoromycota</taxon>
        <taxon>Mucoromycotina</taxon>
        <taxon>Mucoromycetes</taxon>
        <taxon>Mucorales</taxon>
        <taxon>Mucorineae</taxon>
        <taxon>Choanephoraceae</taxon>
        <taxon>Choanephoroideae</taxon>
        <taxon>Choanephora</taxon>
    </lineage>
</organism>
<dbReference type="EMBL" id="LUGH01000701">
    <property type="protein sequence ID" value="OBZ83217.1"/>
    <property type="molecule type" value="Genomic_DNA"/>
</dbReference>
<keyword evidence="1" id="KW-0472">Membrane</keyword>